<feature type="domain" description="HPt" evidence="25">
    <location>
        <begin position="1063"/>
        <end position="1160"/>
    </location>
</feature>
<dbReference type="InterPro" id="IPR003594">
    <property type="entry name" value="HATPase_dom"/>
</dbReference>
<dbReference type="InterPro" id="IPR001789">
    <property type="entry name" value="Sig_transdc_resp-reg_receiver"/>
</dbReference>
<keyword evidence="27" id="KW-1185">Reference proteome</keyword>
<dbReference type="InterPro" id="IPR013655">
    <property type="entry name" value="PAS_fold_3"/>
</dbReference>
<protein>
    <recommendedName>
        <fullName evidence="17">Circadian input-output histidine kinase CikA</fullName>
        <ecNumber evidence="4">2.7.13.3</ecNumber>
    </recommendedName>
    <alternativeName>
        <fullName evidence="5">Stage 0 sporulation protein A homolog</fullName>
    </alternativeName>
</protein>
<dbReference type="NCBIfam" id="TIGR00229">
    <property type="entry name" value="sensory_box"/>
    <property type="match status" value="4"/>
</dbReference>
<feature type="coiled-coil region" evidence="20">
    <location>
        <begin position="481"/>
        <end position="518"/>
    </location>
</feature>
<dbReference type="InterPro" id="IPR001610">
    <property type="entry name" value="PAC"/>
</dbReference>
<feature type="domain" description="Response regulatory" evidence="22">
    <location>
        <begin position="764"/>
        <end position="885"/>
    </location>
</feature>
<keyword evidence="6" id="KW-1003">Cell membrane</keyword>
<dbReference type="SUPFAM" id="SSF55785">
    <property type="entry name" value="PYP-like sensor domain (PAS domain)"/>
    <property type="match status" value="4"/>
</dbReference>
<dbReference type="EC" id="2.7.13.3" evidence="4"/>
<dbReference type="CDD" id="cd00130">
    <property type="entry name" value="PAS"/>
    <property type="match status" value="3"/>
</dbReference>
<dbReference type="SUPFAM" id="SSF52172">
    <property type="entry name" value="CheY-like"/>
    <property type="match status" value="2"/>
</dbReference>
<dbReference type="PROSITE" id="PS50110">
    <property type="entry name" value="RESPONSE_REGULATORY"/>
    <property type="match status" value="2"/>
</dbReference>
<keyword evidence="15" id="KW-0472">Membrane</keyword>
<dbReference type="PROSITE" id="PS50109">
    <property type="entry name" value="HIS_KIN"/>
    <property type="match status" value="1"/>
</dbReference>
<dbReference type="InterPro" id="IPR008207">
    <property type="entry name" value="Sig_transdc_His_kin_Hpt_dom"/>
</dbReference>
<evidence type="ECO:0000256" key="8">
    <source>
        <dbReference type="ARBA" id="ARBA00022679"/>
    </source>
</evidence>
<evidence type="ECO:0000313" key="27">
    <source>
        <dbReference type="Proteomes" id="UP000199230"/>
    </source>
</evidence>
<dbReference type="Gene3D" id="3.30.450.20">
    <property type="entry name" value="PAS domain"/>
    <property type="match status" value="4"/>
</dbReference>
<evidence type="ECO:0000256" key="9">
    <source>
        <dbReference type="ARBA" id="ARBA00022692"/>
    </source>
</evidence>
<dbReference type="Proteomes" id="UP000199230">
    <property type="component" value="Unassembled WGS sequence"/>
</dbReference>
<dbReference type="PANTHER" id="PTHR45339">
    <property type="entry name" value="HYBRID SIGNAL TRANSDUCTION HISTIDINE KINASE J"/>
    <property type="match status" value="1"/>
</dbReference>
<proteinExistence type="inferred from homology"/>
<evidence type="ECO:0000259" key="24">
    <source>
        <dbReference type="PROSITE" id="PS50113"/>
    </source>
</evidence>
<gene>
    <name evidence="26" type="ORF">SAMN05192546_102347</name>
</gene>
<feature type="modified residue" description="Phosphohistidine" evidence="18">
    <location>
        <position position="1102"/>
    </location>
</feature>
<evidence type="ECO:0000256" key="4">
    <source>
        <dbReference type="ARBA" id="ARBA00012438"/>
    </source>
</evidence>
<dbReference type="FunFam" id="3.30.565.10:FF:000010">
    <property type="entry name" value="Sensor histidine kinase RcsC"/>
    <property type="match status" value="1"/>
</dbReference>
<dbReference type="GO" id="GO:0005524">
    <property type="term" value="F:ATP binding"/>
    <property type="evidence" value="ECO:0007669"/>
    <property type="project" value="UniProtKB-KW"/>
</dbReference>
<dbReference type="Pfam" id="PF13426">
    <property type="entry name" value="PAS_9"/>
    <property type="match status" value="1"/>
</dbReference>
<evidence type="ECO:0000256" key="17">
    <source>
        <dbReference type="ARBA" id="ARBA00074306"/>
    </source>
</evidence>
<keyword evidence="13" id="KW-1133">Transmembrane helix</keyword>
<dbReference type="PRINTS" id="PR00344">
    <property type="entry name" value="BCTRLSENSOR"/>
</dbReference>
<evidence type="ECO:0000259" key="22">
    <source>
        <dbReference type="PROSITE" id="PS50110"/>
    </source>
</evidence>
<dbReference type="PROSITE" id="PS50113">
    <property type="entry name" value="PAC"/>
    <property type="match status" value="3"/>
</dbReference>
<dbReference type="GO" id="GO:0005886">
    <property type="term" value="C:plasma membrane"/>
    <property type="evidence" value="ECO:0007669"/>
    <property type="project" value="UniProtKB-SubCell"/>
</dbReference>
<feature type="domain" description="Histidine kinase" evidence="21">
    <location>
        <begin position="525"/>
        <end position="746"/>
    </location>
</feature>
<dbReference type="Pfam" id="PF00072">
    <property type="entry name" value="Response_reg"/>
    <property type="match status" value="2"/>
</dbReference>
<reference evidence="26 27" key="1">
    <citation type="submission" date="2016-10" db="EMBL/GenBank/DDBJ databases">
        <authorList>
            <person name="de Groot N.N."/>
        </authorList>
    </citation>
    <scope>NUCLEOTIDE SEQUENCE [LARGE SCALE GENOMIC DNA]</scope>
    <source>
        <strain evidence="26 27">APO</strain>
    </source>
</reference>
<dbReference type="InterPro" id="IPR000014">
    <property type="entry name" value="PAS"/>
</dbReference>
<dbReference type="InterPro" id="IPR035965">
    <property type="entry name" value="PAS-like_dom_sf"/>
</dbReference>
<dbReference type="Pfam" id="PF08447">
    <property type="entry name" value="PAS_3"/>
    <property type="match status" value="3"/>
</dbReference>
<comment type="similarity">
    <text evidence="3">In the N-terminal section; belongs to the phytochrome family.</text>
</comment>
<evidence type="ECO:0000256" key="11">
    <source>
        <dbReference type="ARBA" id="ARBA00022777"/>
    </source>
</evidence>
<feature type="domain" description="PAC" evidence="24">
    <location>
        <begin position="46"/>
        <end position="98"/>
    </location>
</feature>
<dbReference type="Gene3D" id="1.10.287.130">
    <property type="match status" value="1"/>
</dbReference>
<feature type="modified residue" description="4-aspartylphosphate" evidence="19">
    <location>
        <position position="963"/>
    </location>
</feature>
<evidence type="ECO:0000256" key="13">
    <source>
        <dbReference type="ARBA" id="ARBA00022989"/>
    </source>
</evidence>
<evidence type="ECO:0000259" key="23">
    <source>
        <dbReference type="PROSITE" id="PS50112"/>
    </source>
</evidence>
<evidence type="ECO:0000256" key="19">
    <source>
        <dbReference type="PROSITE-ProRule" id="PRU00169"/>
    </source>
</evidence>
<dbReference type="SMART" id="SM00448">
    <property type="entry name" value="REC"/>
    <property type="match status" value="2"/>
</dbReference>
<dbReference type="AlphaFoldDB" id="A0A1H3KGC3"/>
<dbReference type="InterPro" id="IPR011006">
    <property type="entry name" value="CheY-like_superfamily"/>
</dbReference>
<keyword evidence="10" id="KW-0547">Nucleotide-binding</keyword>
<dbReference type="CDD" id="cd16922">
    <property type="entry name" value="HATPase_EvgS-ArcB-TorS-like"/>
    <property type="match status" value="1"/>
</dbReference>
<name>A0A1H3KGC3_9FIRM</name>
<dbReference type="Pfam" id="PF02518">
    <property type="entry name" value="HATPase_c"/>
    <property type="match status" value="1"/>
</dbReference>
<dbReference type="SMART" id="SM00388">
    <property type="entry name" value="HisKA"/>
    <property type="match status" value="1"/>
</dbReference>
<evidence type="ECO:0000256" key="10">
    <source>
        <dbReference type="ARBA" id="ARBA00022741"/>
    </source>
</evidence>
<feature type="domain" description="PAS" evidence="23">
    <location>
        <begin position="1"/>
        <end position="42"/>
    </location>
</feature>
<evidence type="ECO:0000256" key="15">
    <source>
        <dbReference type="ARBA" id="ARBA00023136"/>
    </source>
</evidence>
<evidence type="ECO:0000256" key="6">
    <source>
        <dbReference type="ARBA" id="ARBA00022475"/>
    </source>
</evidence>
<dbReference type="CDD" id="cd17546">
    <property type="entry name" value="REC_hyHK_CKI1_RcsC-like"/>
    <property type="match status" value="1"/>
</dbReference>
<evidence type="ECO:0000256" key="16">
    <source>
        <dbReference type="ARBA" id="ARBA00024867"/>
    </source>
</evidence>
<evidence type="ECO:0000256" key="2">
    <source>
        <dbReference type="ARBA" id="ARBA00004651"/>
    </source>
</evidence>
<dbReference type="OrthoDB" id="9790669at2"/>
<evidence type="ECO:0000313" key="26">
    <source>
        <dbReference type="EMBL" id="SDY51146.1"/>
    </source>
</evidence>
<keyword evidence="12" id="KW-0067">ATP-binding</keyword>
<dbReference type="SUPFAM" id="SSF47226">
    <property type="entry name" value="Histidine-containing phosphotransfer domain, HPT domain"/>
    <property type="match status" value="1"/>
</dbReference>
<dbReference type="InterPro" id="IPR003661">
    <property type="entry name" value="HisK_dim/P_dom"/>
</dbReference>
<dbReference type="InterPro" id="IPR004358">
    <property type="entry name" value="Sig_transdc_His_kin-like_C"/>
</dbReference>
<evidence type="ECO:0000256" key="3">
    <source>
        <dbReference type="ARBA" id="ARBA00006402"/>
    </source>
</evidence>
<dbReference type="SUPFAM" id="SSF55874">
    <property type="entry name" value="ATPase domain of HSP90 chaperone/DNA topoisomerase II/histidine kinase"/>
    <property type="match status" value="1"/>
</dbReference>
<dbReference type="FunFam" id="1.10.287.130:FF:000003">
    <property type="entry name" value="Histidine kinase"/>
    <property type="match status" value="1"/>
</dbReference>
<comment type="function">
    <text evidence="16">May play the central regulatory role in sporulation. It may be an element of the effector pathway responsible for the activation of sporulation genes in response to nutritional stress. Spo0A may act in concert with spo0H (a sigma factor) to control the expression of some genes that are critical to the sporulation process.</text>
</comment>
<dbReference type="InterPro" id="IPR000700">
    <property type="entry name" value="PAS-assoc_C"/>
</dbReference>
<sequence length="1161" mass="132525">MLEILGYTAEEMTSDTFEYASIVHPKDYEEAKKEVVKHTEKGSNSYQQIYRLKTKGGAYRWFYDQTQCIVNQNGEVVERRGYLMDQTPLKEAEEQASQKQKELDRYFESSLDLLCIANVKGEFVRLNPEWGKVLGYPKEKLEGKLFLDFVHPDDMEKTLEAIQDLSNQREVVKFENRYRSADGSYRWIEWRSRPEGELIYAVARDITDRIDYQEKLKDYQSRLSQAQLFTKAGIWEYNIQKSTLEWSPECEALFGLEKGTFEGTFEAFMGFVHPEDRDYVTRMNRPVIELKEGTSLRYEHRIIKTTGEILWVQETAGVIRDSEGEPNKITGFVIDITENKEKEKTLREREKQLEMFFNQSFHGFFFCMLDEPIEWNETIEKDKVLEYALDHQRMTKVNKAVLDQYGAKEEDFLGITVRELFQHDLHHAREIWHGLFDKGRWHVETKEQKMNGTPIIIDGEYTCLYDEKGRITGHFGVQMDVMEQKKAQQQLEENEKRLELKNQELKKASQDAQAATKAKSQFLANMSHEIRTPMNGILGFLQLLEETETDQQQSKYIDYIKTSSETLLILINDILDVSKIESGKMELESISFDLRSTIEDAIIPQSHRAHSKNIELHLYIHPYLPGQVKGDPTRIRQIISNLVSNAVKFTATGSVTVECRLLEKKKKNARVVIVITDTGIGISEQAQQTLFNSFTQADPSNTREYGGSGLGLTITRDLVQLMKGDITVKSSLGEGSTFTVTLPLEIDSTSVPNLVDHQLLKGKHIVVVDDTTSNREMFRNYLEEAGCLVTEASRGSETIEILLKLSGQNQNVHGVLIDQQMPGMGGDDLAIALKAIPDTKEIPLCLITSVVTANNAQLAKEKGFQAYLTKPLRRRDLLDAVASMLFQEKEERQQEQNLITRHSIREARDHEKSSVLVVEDQAVNRALAVQLLSNRGMRCEVAVNGKEAVEACRSNHYDLVLMDVQMPVMDGLEATRQIRKLDIIQQPRIAAMTAHAMKEDEEKCLAAGMDAYLSKPIDFDEVNALLQENMALTQVKKETGKEVKPDNLGQQVLEKIMKDTGFDKDFVSSLLKEGIQGCLESAKTVLLAMEKDDFDEVKAQLHSIKGVAANLRLHSVALWAEEGEKQVEKKEKEAISQSVTKIQNCLWEIADKKDEEIGEKN</sequence>
<dbReference type="Pfam" id="PF00512">
    <property type="entry name" value="HisKA"/>
    <property type="match status" value="1"/>
</dbReference>
<keyword evidence="8" id="KW-0808">Transferase</keyword>
<dbReference type="PANTHER" id="PTHR45339:SF1">
    <property type="entry name" value="HYBRID SIGNAL TRANSDUCTION HISTIDINE KINASE J"/>
    <property type="match status" value="1"/>
</dbReference>
<dbReference type="RefSeq" id="WP_093311335.1">
    <property type="nucleotide sequence ID" value="NZ_FNPV01000002.1"/>
</dbReference>
<dbReference type="SUPFAM" id="SSF47384">
    <property type="entry name" value="Homodimeric domain of signal transducing histidine kinase"/>
    <property type="match status" value="1"/>
</dbReference>
<dbReference type="InterPro" id="IPR036641">
    <property type="entry name" value="HPT_dom_sf"/>
</dbReference>
<keyword evidence="14" id="KW-0902">Two-component regulatory system</keyword>
<evidence type="ECO:0000256" key="7">
    <source>
        <dbReference type="ARBA" id="ARBA00022553"/>
    </source>
</evidence>
<dbReference type="SMART" id="SM00387">
    <property type="entry name" value="HATPase_c"/>
    <property type="match status" value="1"/>
</dbReference>
<evidence type="ECO:0000256" key="20">
    <source>
        <dbReference type="SAM" id="Coils"/>
    </source>
</evidence>
<dbReference type="InterPro" id="IPR036890">
    <property type="entry name" value="HATPase_C_sf"/>
</dbReference>
<evidence type="ECO:0000259" key="25">
    <source>
        <dbReference type="PROSITE" id="PS50894"/>
    </source>
</evidence>
<feature type="domain" description="PAS" evidence="23">
    <location>
        <begin position="99"/>
        <end position="169"/>
    </location>
</feature>
<dbReference type="Pfam" id="PF01627">
    <property type="entry name" value="Hpt"/>
    <property type="match status" value="1"/>
</dbReference>
<feature type="modified residue" description="4-aspartylphosphate" evidence="19">
    <location>
        <position position="818"/>
    </location>
</feature>
<dbReference type="SMART" id="SM00086">
    <property type="entry name" value="PAC"/>
    <property type="match status" value="4"/>
</dbReference>
<dbReference type="Gene3D" id="2.10.70.100">
    <property type="match status" value="1"/>
</dbReference>
<comment type="subcellular location">
    <subcellularLocation>
        <location evidence="2">Cell membrane</location>
        <topology evidence="2">Multi-pass membrane protein</topology>
    </subcellularLocation>
</comment>
<dbReference type="InterPro" id="IPR005467">
    <property type="entry name" value="His_kinase_dom"/>
</dbReference>
<feature type="domain" description="Response regulatory" evidence="22">
    <location>
        <begin position="914"/>
        <end position="1030"/>
    </location>
</feature>
<keyword evidence="20" id="KW-0175">Coiled coil</keyword>
<accession>A0A1H3KGC3</accession>
<evidence type="ECO:0000256" key="12">
    <source>
        <dbReference type="ARBA" id="ARBA00022840"/>
    </source>
</evidence>
<comment type="catalytic activity">
    <reaction evidence="1">
        <text>ATP + protein L-histidine = ADP + protein N-phospho-L-histidine.</text>
        <dbReference type="EC" id="2.7.13.3"/>
    </reaction>
</comment>
<feature type="domain" description="PAC" evidence="24">
    <location>
        <begin position="296"/>
        <end position="348"/>
    </location>
</feature>
<dbReference type="Gene3D" id="3.30.565.10">
    <property type="entry name" value="Histidine kinase-like ATPase, C-terminal domain"/>
    <property type="match status" value="1"/>
</dbReference>
<dbReference type="SMART" id="SM00091">
    <property type="entry name" value="PAS"/>
    <property type="match status" value="3"/>
</dbReference>
<evidence type="ECO:0000256" key="18">
    <source>
        <dbReference type="PROSITE-ProRule" id="PRU00110"/>
    </source>
</evidence>
<dbReference type="GO" id="GO:0000155">
    <property type="term" value="F:phosphorelay sensor kinase activity"/>
    <property type="evidence" value="ECO:0007669"/>
    <property type="project" value="InterPro"/>
</dbReference>
<evidence type="ECO:0000256" key="5">
    <source>
        <dbReference type="ARBA" id="ARBA00018672"/>
    </source>
</evidence>
<dbReference type="STRING" id="159292.SAMN05192546_102347"/>
<dbReference type="EMBL" id="FNPV01000002">
    <property type="protein sequence ID" value="SDY51146.1"/>
    <property type="molecule type" value="Genomic_DNA"/>
</dbReference>
<evidence type="ECO:0000259" key="21">
    <source>
        <dbReference type="PROSITE" id="PS50109"/>
    </source>
</evidence>
<feature type="domain" description="PAC" evidence="24">
    <location>
        <begin position="441"/>
        <end position="493"/>
    </location>
</feature>
<evidence type="ECO:0000256" key="14">
    <source>
        <dbReference type="ARBA" id="ARBA00023012"/>
    </source>
</evidence>
<dbReference type="PROSITE" id="PS50112">
    <property type="entry name" value="PAS"/>
    <property type="match status" value="3"/>
</dbReference>
<dbReference type="Gene3D" id="3.40.50.2300">
    <property type="match status" value="2"/>
</dbReference>
<dbReference type="PROSITE" id="PS50894">
    <property type="entry name" value="HPT"/>
    <property type="match status" value="1"/>
</dbReference>
<dbReference type="InterPro" id="IPR036097">
    <property type="entry name" value="HisK_dim/P_sf"/>
</dbReference>
<keyword evidence="7 19" id="KW-0597">Phosphoprotein</keyword>
<evidence type="ECO:0000256" key="1">
    <source>
        <dbReference type="ARBA" id="ARBA00000085"/>
    </source>
</evidence>
<feature type="domain" description="PAS" evidence="23">
    <location>
        <begin position="219"/>
        <end position="291"/>
    </location>
</feature>
<dbReference type="CDD" id="cd00082">
    <property type="entry name" value="HisKA"/>
    <property type="match status" value="1"/>
</dbReference>
<organism evidence="26 27">
    <name type="scientific">Tindallia californiensis</name>
    <dbReference type="NCBI Taxonomy" id="159292"/>
    <lineage>
        <taxon>Bacteria</taxon>
        <taxon>Bacillati</taxon>
        <taxon>Bacillota</taxon>
        <taxon>Clostridia</taxon>
        <taxon>Peptostreptococcales</taxon>
        <taxon>Tindalliaceae</taxon>
        <taxon>Tindallia</taxon>
    </lineage>
</organism>
<dbReference type="Gene3D" id="1.20.120.160">
    <property type="entry name" value="HPT domain"/>
    <property type="match status" value="1"/>
</dbReference>
<keyword evidence="11" id="KW-0418">Kinase</keyword>
<keyword evidence="9" id="KW-0812">Transmembrane</keyword>